<comment type="caution">
    <text evidence="1">The sequence shown here is derived from an EMBL/GenBank/DDBJ whole genome shotgun (WGS) entry which is preliminary data.</text>
</comment>
<dbReference type="Proteomes" id="UP001152531">
    <property type="component" value="Unassembled WGS sequence"/>
</dbReference>
<evidence type="ECO:0000313" key="2">
    <source>
        <dbReference type="Proteomes" id="UP001152531"/>
    </source>
</evidence>
<keyword evidence="2" id="KW-1185">Reference proteome</keyword>
<protein>
    <submittedName>
        <fullName evidence="1">Uncharacterized protein</fullName>
    </submittedName>
</protein>
<organism evidence="1 2">
    <name type="scientific">[Candida] jaroonii</name>
    <dbReference type="NCBI Taxonomy" id="467808"/>
    <lineage>
        <taxon>Eukaryota</taxon>
        <taxon>Fungi</taxon>
        <taxon>Dikarya</taxon>
        <taxon>Ascomycota</taxon>
        <taxon>Saccharomycotina</taxon>
        <taxon>Pichiomycetes</taxon>
        <taxon>Debaryomycetaceae</taxon>
        <taxon>Yamadazyma</taxon>
    </lineage>
</organism>
<reference evidence="1" key="1">
    <citation type="submission" date="2022-06" db="EMBL/GenBank/DDBJ databases">
        <authorList>
            <person name="Legras J.-L."/>
            <person name="Devillers H."/>
            <person name="Grondin C."/>
        </authorList>
    </citation>
    <scope>NUCLEOTIDE SEQUENCE</scope>
    <source>
        <strain evidence="1">CLIB 1444</strain>
    </source>
</reference>
<evidence type="ECO:0000313" key="1">
    <source>
        <dbReference type="EMBL" id="CAH6720267.1"/>
    </source>
</evidence>
<dbReference type="EMBL" id="CALSDN010000003">
    <property type="protein sequence ID" value="CAH6720267.1"/>
    <property type="molecule type" value="Genomic_DNA"/>
</dbReference>
<proteinExistence type="predicted"/>
<gene>
    <name evidence="1" type="ORF">CLIB1444_03S08108</name>
</gene>
<sequence length="281" mass="33431">MDIIFQLPPELQVEIIDHLDFATLHQLMRTNLQHIAVESFHRVYKRPEFSSGREITIYKATTGNRAAVTLMLELVKTDLDLSFELVFKPHDTPEGQLVTVRFTEPLEIRQFDQWMEKHNLRMEFNIEINMESYRYEPFAKYVLYGAPIVQRYAILNDNIYKETIICKLVRFPYPLNPGHCEIQYIKILKKLKLDDMDQGIWEWAVISNEDRRHNLARTFDLANAIETDEMVYCNISSRMRRIKLIEPVAEQWRILDIDDSCKETWLTKDGEFIPTVTYHHF</sequence>
<accession>A0ACA9Y6C1</accession>
<name>A0ACA9Y6C1_9ASCO</name>